<feature type="domain" description="Uracil-DNA glycosylase-like" evidence="10">
    <location>
        <begin position="84"/>
        <end position="236"/>
    </location>
</feature>
<evidence type="ECO:0000256" key="2">
    <source>
        <dbReference type="ARBA" id="ARBA00019403"/>
    </source>
</evidence>
<accession>A0A4Z0F5G8</accession>
<name>A0A4Z0F5G8_9GAMM</name>
<evidence type="ECO:0000256" key="1">
    <source>
        <dbReference type="ARBA" id="ARBA00006521"/>
    </source>
</evidence>
<evidence type="ECO:0000256" key="5">
    <source>
        <dbReference type="ARBA" id="ARBA00022763"/>
    </source>
</evidence>
<keyword evidence="6" id="KW-0378">Hydrolase</keyword>
<protein>
    <recommendedName>
        <fullName evidence="2">Type-4 uracil-DNA glycosylase</fullName>
    </recommendedName>
</protein>
<dbReference type="AlphaFoldDB" id="A0A4Z0F5G8"/>
<evidence type="ECO:0000313" key="12">
    <source>
        <dbReference type="Proteomes" id="UP000297890"/>
    </source>
</evidence>
<keyword evidence="4" id="KW-0479">Metal-binding</keyword>
<dbReference type="SMART" id="SM00986">
    <property type="entry name" value="UDG"/>
    <property type="match status" value="1"/>
</dbReference>
<dbReference type="GO" id="GO:0051539">
    <property type="term" value="F:4 iron, 4 sulfur cluster binding"/>
    <property type="evidence" value="ECO:0007669"/>
    <property type="project" value="UniProtKB-KW"/>
</dbReference>
<dbReference type="InterPro" id="IPR005122">
    <property type="entry name" value="Uracil-DNA_glycosylase-like"/>
</dbReference>
<keyword evidence="12" id="KW-1185">Reference proteome</keyword>
<evidence type="ECO:0000256" key="3">
    <source>
        <dbReference type="ARBA" id="ARBA00022485"/>
    </source>
</evidence>
<gene>
    <name evidence="11" type="ORF">E4680_12170</name>
</gene>
<evidence type="ECO:0000256" key="8">
    <source>
        <dbReference type="ARBA" id="ARBA00023014"/>
    </source>
</evidence>
<reference evidence="11 12" key="1">
    <citation type="journal article" date="2019" name="ISME J.">
        <title>Candidatus Macondimonas diazotrophica, a novel gammaproteobacterial genus dominating crude-oil-contaminated coastal sediments.</title>
        <authorList>
            <person name="Karthikeyan S."/>
            <person name="Konstantinidis K."/>
        </authorList>
    </citation>
    <scope>NUCLEOTIDE SEQUENCE [LARGE SCALE GENOMIC DNA]</scope>
    <source>
        <strain evidence="11 12">KTK01</strain>
    </source>
</reference>
<organism evidence="11 12">
    <name type="scientific">Candidatus Macondimonas diazotrophica</name>
    <dbReference type="NCBI Taxonomy" id="2305248"/>
    <lineage>
        <taxon>Bacteria</taxon>
        <taxon>Pseudomonadati</taxon>
        <taxon>Pseudomonadota</taxon>
        <taxon>Gammaproteobacteria</taxon>
        <taxon>Chromatiales</taxon>
        <taxon>Ectothiorhodospiraceae</taxon>
        <taxon>Candidatus Macondimonas</taxon>
    </lineage>
</organism>
<dbReference type="SUPFAM" id="SSF52141">
    <property type="entry name" value="Uracil-DNA glycosylase-like"/>
    <property type="match status" value="1"/>
</dbReference>
<evidence type="ECO:0000313" key="11">
    <source>
        <dbReference type="EMBL" id="TFZ81505.1"/>
    </source>
</evidence>
<evidence type="ECO:0000256" key="7">
    <source>
        <dbReference type="ARBA" id="ARBA00023004"/>
    </source>
</evidence>
<comment type="caution">
    <text evidence="11">The sequence shown here is derived from an EMBL/GenBank/DDBJ whole genome shotgun (WGS) entry which is preliminary data.</text>
</comment>
<dbReference type="InterPro" id="IPR051536">
    <property type="entry name" value="UDG_Type-4/5"/>
</dbReference>
<comment type="similarity">
    <text evidence="1">Belongs to the uracil-DNA glycosylase (UDG) superfamily. Type 4 (UDGa) family.</text>
</comment>
<evidence type="ECO:0000256" key="4">
    <source>
        <dbReference type="ARBA" id="ARBA00022723"/>
    </source>
</evidence>
<dbReference type="GO" id="GO:0006281">
    <property type="term" value="P:DNA repair"/>
    <property type="evidence" value="ECO:0007669"/>
    <property type="project" value="UniProtKB-KW"/>
</dbReference>
<dbReference type="GO" id="GO:0046872">
    <property type="term" value="F:metal ion binding"/>
    <property type="evidence" value="ECO:0007669"/>
    <property type="project" value="UniProtKB-KW"/>
</dbReference>
<evidence type="ECO:0000256" key="9">
    <source>
        <dbReference type="ARBA" id="ARBA00023204"/>
    </source>
</evidence>
<dbReference type="EMBL" id="SRIO01000021">
    <property type="protein sequence ID" value="TFZ81505.1"/>
    <property type="molecule type" value="Genomic_DNA"/>
</dbReference>
<dbReference type="GO" id="GO:0097506">
    <property type="term" value="F:deaminated base DNA N-glycosylase activity"/>
    <property type="evidence" value="ECO:0007669"/>
    <property type="project" value="UniProtKB-ARBA"/>
</dbReference>
<keyword evidence="8" id="KW-0411">Iron-sulfur</keyword>
<dbReference type="PANTHER" id="PTHR33693">
    <property type="entry name" value="TYPE-5 URACIL-DNA GLYCOSYLASE"/>
    <property type="match status" value="1"/>
</dbReference>
<dbReference type="CDD" id="cd10030">
    <property type="entry name" value="UDG-F4_TTUDGA_SPO1dp_like"/>
    <property type="match status" value="1"/>
</dbReference>
<proteinExistence type="inferred from homology"/>
<dbReference type="Gene3D" id="3.40.470.10">
    <property type="entry name" value="Uracil-DNA glycosylase-like domain"/>
    <property type="match status" value="1"/>
</dbReference>
<evidence type="ECO:0000259" key="10">
    <source>
        <dbReference type="SMART" id="SM00986"/>
    </source>
</evidence>
<dbReference type="Pfam" id="PF03167">
    <property type="entry name" value="UDG"/>
    <property type="match status" value="1"/>
</dbReference>
<dbReference type="NCBIfam" id="TIGR00758">
    <property type="entry name" value="UDG_fam4"/>
    <property type="match status" value="1"/>
</dbReference>
<evidence type="ECO:0000256" key="6">
    <source>
        <dbReference type="ARBA" id="ARBA00022801"/>
    </source>
</evidence>
<keyword evidence="3" id="KW-0004">4Fe-4S</keyword>
<keyword evidence="7" id="KW-0408">Iron</keyword>
<dbReference type="InterPro" id="IPR036895">
    <property type="entry name" value="Uracil-DNA_glycosylase-like_sf"/>
</dbReference>
<keyword evidence="9" id="KW-0234">DNA repair</keyword>
<dbReference type="Proteomes" id="UP000297890">
    <property type="component" value="Unassembled WGS sequence"/>
</dbReference>
<sequence>MDAAERRAALASLEIVEWTPRVVEPQSPTMDVGMSIPSSASVQGRPATPETTADIGQLDWTALRARVDACRACELCQTRTQTVFGVGDHSARLLIVGEAPGAEEDRLGEPFVGPAGRLLDEMLRAIGLQRQQVYICNILKCRPPRNADPTPAQAAACRPYLERQIALIAPQLILAVGRIAAQNLLQVATPIGRLRGQCHSIQIGEAGGRVPVWVTYHPAYLLRSPREKARAWDDLKAVRRLLEAEQP</sequence>
<dbReference type="SMART" id="SM00987">
    <property type="entry name" value="UreE_C"/>
    <property type="match status" value="1"/>
</dbReference>
<dbReference type="InterPro" id="IPR005273">
    <property type="entry name" value="Ura-DNA_glyco_family4"/>
</dbReference>
<dbReference type="OrthoDB" id="5290748at2"/>
<keyword evidence="5" id="KW-0227">DNA damage</keyword>
<dbReference type="RefSeq" id="WP_135282690.1">
    <property type="nucleotide sequence ID" value="NZ_SRIO01000021.1"/>
</dbReference>
<dbReference type="PANTHER" id="PTHR33693:SF9">
    <property type="entry name" value="TYPE-4 URACIL-DNA GLYCOSYLASE"/>
    <property type="match status" value="1"/>
</dbReference>